<keyword evidence="1" id="KW-1133">Transmembrane helix</keyword>
<organism evidence="2 3">
    <name type="scientific">Phytophthora palmivora</name>
    <dbReference type="NCBI Taxonomy" id="4796"/>
    <lineage>
        <taxon>Eukaryota</taxon>
        <taxon>Sar</taxon>
        <taxon>Stramenopiles</taxon>
        <taxon>Oomycota</taxon>
        <taxon>Peronosporomycetes</taxon>
        <taxon>Peronosporales</taxon>
        <taxon>Peronosporaceae</taxon>
        <taxon>Phytophthora</taxon>
    </lineage>
</organism>
<evidence type="ECO:0000256" key="1">
    <source>
        <dbReference type="SAM" id="Phobius"/>
    </source>
</evidence>
<comment type="caution">
    <text evidence="2">The sequence shown here is derived from an EMBL/GenBank/DDBJ whole genome shotgun (WGS) entry which is preliminary data.</text>
</comment>
<gene>
    <name evidence="2" type="ORF">PHPALM_5260</name>
</gene>
<keyword evidence="1" id="KW-0812">Transmembrane</keyword>
<reference evidence="2 3" key="1">
    <citation type="journal article" date="2017" name="Genome Biol. Evol.">
        <title>Phytophthora megakarya and P. palmivora, closely related causal agents of cacao black pod rot, underwent increases in genome sizes and gene numbers by different mechanisms.</title>
        <authorList>
            <person name="Ali S.S."/>
            <person name="Shao J."/>
            <person name="Lary D.J."/>
            <person name="Kronmiller B."/>
            <person name="Shen D."/>
            <person name="Strem M.D."/>
            <person name="Amoako-Attah I."/>
            <person name="Akrofi A.Y."/>
            <person name="Begoude B.A."/>
            <person name="Ten Hoopen G.M."/>
            <person name="Coulibaly K."/>
            <person name="Kebe B.I."/>
            <person name="Melnick R.L."/>
            <person name="Guiltinan M.J."/>
            <person name="Tyler B.M."/>
            <person name="Meinhardt L.W."/>
            <person name="Bailey B.A."/>
        </authorList>
    </citation>
    <scope>NUCLEOTIDE SEQUENCE [LARGE SCALE GENOMIC DNA]</scope>
    <source>
        <strain evidence="3">sbr112.9</strain>
    </source>
</reference>
<keyword evidence="3" id="KW-1185">Reference proteome</keyword>
<evidence type="ECO:0000313" key="2">
    <source>
        <dbReference type="EMBL" id="POM77364.1"/>
    </source>
</evidence>
<name>A0A2P4YHT9_9STRA</name>
<feature type="transmembrane region" description="Helical" evidence="1">
    <location>
        <begin position="12"/>
        <end position="31"/>
    </location>
</feature>
<dbReference type="EMBL" id="NCKW01002680">
    <property type="protein sequence ID" value="POM77364.1"/>
    <property type="molecule type" value="Genomic_DNA"/>
</dbReference>
<evidence type="ECO:0000313" key="3">
    <source>
        <dbReference type="Proteomes" id="UP000237271"/>
    </source>
</evidence>
<keyword evidence="1" id="KW-0472">Membrane</keyword>
<sequence length="337" mass="38459">MILQNSKSFETLAVVAFFSTGQMLLNCRYILIDSNNIYQARAKANGKQVETASDDNLQAALKFAQDMRITQNLHWRTPSLLLSTYTGYRGVAFMEQNEEMLRAATLYNASMVYNSPKKAAARGPRSNVRVILVKKAPFNSMSLGMTRILPWEDNNKPTRQASDRITRLNSYPSSVKTPRSHSVPSTWANAEREEGRLARQEAVIHEVASALYQTEMILLRSYVTICMTVFYVIYLQAVFRLSNRHYFATLVYMTTIESVNKTVLRLLLLCGMEVVFLSIYLVMIRRHLGISGMHQLAFVLWSQRVLVQAKFYVTTVILGFPLTHNGNDSILRLRSFE</sequence>
<protein>
    <submittedName>
        <fullName evidence="2">Uncharacterized protein</fullName>
    </submittedName>
</protein>
<proteinExistence type="predicted"/>
<dbReference type="OrthoDB" id="127156at2759"/>
<feature type="transmembrane region" description="Helical" evidence="1">
    <location>
        <begin position="222"/>
        <end position="242"/>
    </location>
</feature>
<dbReference type="Proteomes" id="UP000237271">
    <property type="component" value="Unassembled WGS sequence"/>
</dbReference>
<feature type="transmembrane region" description="Helical" evidence="1">
    <location>
        <begin position="262"/>
        <end position="283"/>
    </location>
</feature>
<accession>A0A2P4YHT9</accession>
<dbReference type="AlphaFoldDB" id="A0A2P4YHT9"/>